<protein>
    <recommendedName>
        <fullName evidence="4">Mycothiol-dependent maleylpyruvate isomerase metal-binding domain-containing protein</fullName>
    </recommendedName>
</protein>
<evidence type="ECO:0008006" key="4">
    <source>
        <dbReference type="Google" id="ProtNLM"/>
    </source>
</evidence>
<accession>A0A021VM68</accession>
<dbReference type="EMBL" id="AXCW01000307">
    <property type="protein sequence ID" value="EYR62178.1"/>
    <property type="molecule type" value="Genomic_DNA"/>
</dbReference>
<keyword evidence="3" id="KW-1185">Reference proteome</keyword>
<evidence type="ECO:0000256" key="1">
    <source>
        <dbReference type="SAM" id="MobiDB-lite"/>
    </source>
</evidence>
<evidence type="ECO:0000313" key="3">
    <source>
        <dbReference type="Proteomes" id="UP000019753"/>
    </source>
</evidence>
<sequence>MVDGLAGDALDLAWHRARAELAAGFDVVGDVVRRGAVPVLPLPYGDVPLAVALDTFVMEAAVHGDDLRAALVGHAEPGDGPDAGPDAGLDAGARAEAVPAPLPPLDPRVVPSCARFVQHFWPVLASLGTPVRAGTTLRLVGRTIVLGGTFDGASWLLPDPLRPPGPEERPPGAGPTVTLRGDDSTVLRVALGRGPVTASGLHVDGDAALAAALKEHVPGP</sequence>
<comment type="caution">
    <text evidence="2">The sequence shown here is derived from an EMBL/GenBank/DDBJ whole genome shotgun (WGS) entry which is preliminary data.</text>
</comment>
<reference evidence="2 3" key="1">
    <citation type="submission" date="2014-01" db="EMBL/GenBank/DDBJ databases">
        <title>Actinotalea ferrariae CF5-4.</title>
        <authorList>
            <person name="Chen F."/>
            <person name="Li Y."/>
            <person name="Wang G."/>
        </authorList>
    </citation>
    <scope>NUCLEOTIDE SEQUENCE [LARGE SCALE GENOMIC DNA]</scope>
    <source>
        <strain evidence="2 3">CF5-4</strain>
    </source>
</reference>
<proteinExistence type="predicted"/>
<gene>
    <name evidence="2" type="ORF">N866_11060</name>
</gene>
<feature type="region of interest" description="Disordered" evidence="1">
    <location>
        <begin position="159"/>
        <end position="180"/>
    </location>
</feature>
<dbReference type="AlphaFoldDB" id="A0A021VM68"/>
<name>A0A021VM68_9CELL</name>
<dbReference type="Proteomes" id="UP000019753">
    <property type="component" value="Unassembled WGS sequence"/>
</dbReference>
<evidence type="ECO:0000313" key="2">
    <source>
        <dbReference type="EMBL" id="EYR62178.1"/>
    </source>
</evidence>
<organism evidence="2 3">
    <name type="scientific">Actinotalea ferrariae CF5-4</name>
    <dbReference type="NCBI Taxonomy" id="948458"/>
    <lineage>
        <taxon>Bacteria</taxon>
        <taxon>Bacillati</taxon>
        <taxon>Actinomycetota</taxon>
        <taxon>Actinomycetes</taxon>
        <taxon>Micrococcales</taxon>
        <taxon>Cellulomonadaceae</taxon>
        <taxon>Actinotalea</taxon>
    </lineage>
</organism>